<dbReference type="Pfam" id="PF18184">
    <property type="entry name" value="SLATT_3"/>
    <property type="match status" value="1"/>
</dbReference>
<dbReference type="RefSeq" id="WP_344036995.1">
    <property type="nucleotide sequence ID" value="NZ_BAAAKE010000006.1"/>
</dbReference>
<keyword evidence="1" id="KW-0812">Transmembrane</keyword>
<evidence type="ECO:0000259" key="3">
    <source>
        <dbReference type="Pfam" id="PF18184"/>
    </source>
</evidence>
<gene>
    <name evidence="4" type="ORF">ACFPFM_27465</name>
</gene>
<feature type="transmembrane region" description="Helical" evidence="1">
    <location>
        <begin position="30"/>
        <end position="48"/>
    </location>
</feature>
<feature type="transmembrane region" description="Helical" evidence="1">
    <location>
        <begin position="214"/>
        <end position="231"/>
    </location>
</feature>
<dbReference type="InterPro" id="IPR040884">
    <property type="entry name" value="SLATT_1"/>
</dbReference>
<accession>A0ABV9Y531</accession>
<dbReference type="InterPro" id="IPR041116">
    <property type="entry name" value="SLATT_3"/>
</dbReference>
<keyword evidence="1" id="KW-1133">Transmembrane helix</keyword>
<organism evidence="4 5">
    <name type="scientific">Saccharothrix xinjiangensis</name>
    <dbReference type="NCBI Taxonomy" id="204798"/>
    <lineage>
        <taxon>Bacteria</taxon>
        <taxon>Bacillati</taxon>
        <taxon>Actinomycetota</taxon>
        <taxon>Actinomycetes</taxon>
        <taxon>Pseudonocardiales</taxon>
        <taxon>Pseudonocardiaceae</taxon>
        <taxon>Saccharothrix</taxon>
    </lineage>
</organism>
<feature type="transmembrane region" description="Helical" evidence="1">
    <location>
        <begin position="54"/>
        <end position="75"/>
    </location>
</feature>
<feature type="domain" description="SMODS and SLOG-associating 2TM effector" evidence="2">
    <location>
        <begin position="161"/>
        <end position="281"/>
    </location>
</feature>
<protein>
    <submittedName>
        <fullName evidence="4">DUF4231 domain-containing protein</fullName>
    </submittedName>
</protein>
<feature type="domain" description="SMODS and SLOG-associating 2TM effector" evidence="3">
    <location>
        <begin position="7"/>
        <end position="158"/>
    </location>
</feature>
<comment type="caution">
    <text evidence="4">The sequence shown here is derived from an EMBL/GenBank/DDBJ whole genome shotgun (WGS) entry which is preliminary data.</text>
</comment>
<evidence type="ECO:0000313" key="4">
    <source>
        <dbReference type="EMBL" id="MFC5057471.1"/>
    </source>
</evidence>
<evidence type="ECO:0000313" key="5">
    <source>
        <dbReference type="Proteomes" id="UP001595833"/>
    </source>
</evidence>
<feature type="transmembrane region" description="Helical" evidence="1">
    <location>
        <begin position="185"/>
        <end position="208"/>
    </location>
</feature>
<evidence type="ECO:0000256" key="1">
    <source>
        <dbReference type="SAM" id="Phobius"/>
    </source>
</evidence>
<dbReference type="NCBIfam" id="NF033610">
    <property type="entry name" value="SLATT_3"/>
    <property type="match status" value="1"/>
</dbReference>
<dbReference type="NCBIfam" id="NF033634">
    <property type="entry name" value="SLATT_1"/>
    <property type="match status" value="1"/>
</dbReference>
<sequence length="289" mass="31280">MTNSDLPGFFQDADAAARRGQRRTLRWNRIRLVATVAAAVGGALPWKIGSFEFWAAVAVAGFAVALAVEIVLLATHPERDWFNGRAVAESVKTLAWRFAVGGDPFPATVPPKQARTELRRQVAAVLPTGEGRLALGSDDPCATPGMTGLRARPFAQRRAAYLAERVLDQKRWYADKARTNERRALLWRLVLVVGELTALGLAACRLAGLWDLDLSGVMAAAVAGGAAWLGLRRHSALASAYGRAAAELALVHDHLVDVDEDEWPAAVAQAEGVMTDERTLWLNTRPSDQ</sequence>
<keyword evidence="1" id="KW-0472">Membrane</keyword>
<evidence type="ECO:0000259" key="2">
    <source>
        <dbReference type="Pfam" id="PF18181"/>
    </source>
</evidence>
<proteinExistence type="predicted"/>
<reference evidence="5" key="1">
    <citation type="journal article" date="2019" name="Int. J. Syst. Evol. Microbiol.">
        <title>The Global Catalogue of Microorganisms (GCM) 10K type strain sequencing project: providing services to taxonomists for standard genome sequencing and annotation.</title>
        <authorList>
            <consortium name="The Broad Institute Genomics Platform"/>
            <consortium name="The Broad Institute Genome Sequencing Center for Infectious Disease"/>
            <person name="Wu L."/>
            <person name="Ma J."/>
        </authorList>
    </citation>
    <scope>NUCLEOTIDE SEQUENCE [LARGE SCALE GENOMIC DNA]</scope>
    <source>
        <strain evidence="5">KCTC 12848</strain>
    </source>
</reference>
<name>A0ABV9Y531_9PSEU</name>
<keyword evidence="5" id="KW-1185">Reference proteome</keyword>
<dbReference type="Proteomes" id="UP001595833">
    <property type="component" value="Unassembled WGS sequence"/>
</dbReference>
<dbReference type="EMBL" id="JBHSJB010000027">
    <property type="protein sequence ID" value="MFC5057471.1"/>
    <property type="molecule type" value="Genomic_DNA"/>
</dbReference>
<dbReference type="Pfam" id="PF18181">
    <property type="entry name" value="SLATT_1"/>
    <property type="match status" value="1"/>
</dbReference>